<name>A0A1I2JDX4_9GAMM</name>
<evidence type="ECO:0000256" key="11">
    <source>
        <dbReference type="ARBA" id="ARBA00045497"/>
    </source>
</evidence>
<dbReference type="EMBL" id="FOOC01000007">
    <property type="protein sequence ID" value="SFF53035.1"/>
    <property type="molecule type" value="Genomic_DNA"/>
</dbReference>
<dbReference type="FunFam" id="1.20.58.340:FF:000004">
    <property type="entry name" value="Magnesium transport protein CorA"/>
    <property type="match status" value="1"/>
</dbReference>
<sequence length="320" mass="36577">MKICHFVNGQKPRMLDPAAALPEDGLLWIDFVRDQARDWAIWVEPRIGVAIEPQHVEDSLNPTHPSFFDGTADYDMLVFEGLAAGTAPFPITTRASTFFMFDRVLVTVRAADGAGLVQVRERLLDGRLKPPGSPLRLTHLIVDAMVDRYLAIREPMDRYLTQLQDALLDAVGPTRDWRELLVGRRETRRLEALSESQLEALDAWYRNSRFDWDQADIVRYRDLVDHVGRVRAHASDQERDLEAAVQLHFAAVAHRTNRVIQGLTVLSAIFFPLTFVVGIYGMNFEYMPELHWHYGYFYVLGLLAAIAGGLVLYFKRKRLL</sequence>
<proteinExistence type="inferred from homology"/>
<evidence type="ECO:0000256" key="6">
    <source>
        <dbReference type="ARBA" id="ARBA00022842"/>
    </source>
</evidence>
<evidence type="ECO:0000256" key="2">
    <source>
        <dbReference type="ARBA" id="ARBA00009765"/>
    </source>
</evidence>
<comment type="function">
    <text evidence="11">Mediates influx of magnesium ions. Alternates between open and closed states. Activated by low cytoplasmic Mg(2+) levels. Inactive when cytoplasmic Mg(2+) levels are high.</text>
</comment>
<dbReference type="GO" id="GO:0015095">
    <property type="term" value="F:magnesium ion transmembrane transporter activity"/>
    <property type="evidence" value="ECO:0007669"/>
    <property type="project" value="TreeGrafter"/>
</dbReference>
<keyword evidence="5 12" id="KW-0812">Transmembrane</keyword>
<dbReference type="Gene3D" id="3.30.460.20">
    <property type="entry name" value="CorA soluble domain-like"/>
    <property type="match status" value="1"/>
</dbReference>
<keyword evidence="14" id="KW-1185">Reference proteome</keyword>
<organism evidence="13 14">
    <name type="scientific">Fontimonas thermophila</name>
    <dbReference type="NCBI Taxonomy" id="1076937"/>
    <lineage>
        <taxon>Bacteria</taxon>
        <taxon>Pseudomonadati</taxon>
        <taxon>Pseudomonadota</taxon>
        <taxon>Gammaproteobacteria</taxon>
        <taxon>Nevskiales</taxon>
        <taxon>Nevskiaceae</taxon>
        <taxon>Fontimonas</taxon>
    </lineage>
</organism>
<gene>
    <name evidence="13" type="ORF">SAMN04488120_10752</name>
</gene>
<feature type="transmembrane region" description="Helical" evidence="12">
    <location>
        <begin position="294"/>
        <end position="314"/>
    </location>
</feature>
<dbReference type="GO" id="GO:0000287">
    <property type="term" value="F:magnesium ion binding"/>
    <property type="evidence" value="ECO:0007669"/>
    <property type="project" value="TreeGrafter"/>
</dbReference>
<reference evidence="13 14" key="1">
    <citation type="submission" date="2016-10" db="EMBL/GenBank/DDBJ databases">
        <authorList>
            <person name="de Groot N.N."/>
        </authorList>
    </citation>
    <scope>NUCLEOTIDE SEQUENCE [LARGE SCALE GENOMIC DNA]</scope>
    <source>
        <strain evidence="13 14">DSM 23609</strain>
    </source>
</reference>
<evidence type="ECO:0000256" key="12">
    <source>
        <dbReference type="SAM" id="Phobius"/>
    </source>
</evidence>
<dbReference type="PANTHER" id="PTHR46494">
    <property type="entry name" value="CORA FAMILY METAL ION TRANSPORTER (EUROFUNG)"/>
    <property type="match status" value="1"/>
</dbReference>
<dbReference type="InterPro" id="IPR045861">
    <property type="entry name" value="CorA_cytoplasmic_dom"/>
</dbReference>
<evidence type="ECO:0000256" key="4">
    <source>
        <dbReference type="ARBA" id="ARBA00022475"/>
    </source>
</evidence>
<evidence type="ECO:0000256" key="8">
    <source>
        <dbReference type="ARBA" id="ARBA00023065"/>
    </source>
</evidence>
<evidence type="ECO:0000256" key="5">
    <source>
        <dbReference type="ARBA" id="ARBA00022692"/>
    </source>
</evidence>
<evidence type="ECO:0000313" key="13">
    <source>
        <dbReference type="EMBL" id="SFF53035.1"/>
    </source>
</evidence>
<keyword evidence="9 12" id="KW-0472">Membrane</keyword>
<evidence type="ECO:0000256" key="1">
    <source>
        <dbReference type="ARBA" id="ARBA00004651"/>
    </source>
</evidence>
<keyword evidence="6" id="KW-0460">Magnesium</keyword>
<feature type="transmembrane region" description="Helical" evidence="12">
    <location>
        <begin position="263"/>
        <end position="282"/>
    </location>
</feature>
<dbReference type="RefSeq" id="WP_091533772.1">
    <property type="nucleotide sequence ID" value="NZ_FOOC01000007.1"/>
</dbReference>
<protein>
    <submittedName>
        <fullName evidence="13">Magnesium Mg(2+) and cobalt Co(2+) transport protein (CorA)</fullName>
    </submittedName>
</protein>
<dbReference type="InterPro" id="IPR002523">
    <property type="entry name" value="MgTranspt_CorA/ZnTranspt_ZntB"/>
</dbReference>
<dbReference type="GO" id="GO:0050897">
    <property type="term" value="F:cobalt ion binding"/>
    <property type="evidence" value="ECO:0007669"/>
    <property type="project" value="TreeGrafter"/>
</dbReference>
<evidence type="ECO:0000256" key="7">
    <source>
        <dbReference type="ARBA" id="ARBA00022989"/>
    </source>
</evidence>
<evidence type="ECO:0000256" key="9">
    <source>
        <dbReference type="ARBA" id="ARBA00023136"/>
    </source>
</evidence>
<dbReference type="Gene3D" id="1.20.58.340">
    <property type="entry name" value="Magnesium transport protein CorA, transmembrane region"/>
    <property type="match status" value="2"/>
</dbReference>
<dbReference type="AlphaFoldDB" id="A0A1I2JDX4"/>
<comment type="similarity">
    <text evidence="2">Belongs to the CorA metal ion transporter (MIT) (TC 1.A.35) family.</text>
</comment>
<dbReference type="GO" id="GO:0005886">
    <property type="term" value="C:plasma membrane"/>
    <property type="evidence" value="ECO:0007669"/>
    <property type="project" value="UniProtKB-SubCell"/>
</dbReference>
<dbReference type="STRING" id="1076937.SAMN04488120_10752"/>
<comment type="catalytic activity">
    <reaction evidence="10">
        <text>Mg(2+)(in) = Mg(2+)(out)</text>
        <dbReference type="Rhea" id="RHEA:29827"/>
        <dbReference type="ChEBI" id="CHEBI:18420"/>
    </reaction>
</comment>
<keyword evidence="3" id="KW-0813">Transport</keyword>
<dbReference type="GO" id="GO:0015087">
    <property type="term" value="F:cobalt ion transmembrane transporter activity"/>
    <property type="evidence" value="ECO:0007669"/>
    <property type="project" value="TreeGrafter"/>
</dbReference>
<keyword evidence="4" id="KW-1003">Cell membrane</keyword>
<keyword evidence="7 12" id="KW-1133">Transmembrane helix</keyword>
<dbReference type="InterPro" id="IPR045863">
    <property type="entry name" value="CorA_TM1_TM2"/>
</dbReference>
<keyword evidence="8" id="KW-0406">Ion transport</keyword>
<dbReference type="CDD" id="cd12822">
    <property type="entry name" value="TmCorA-like"/>
    <property type="match status" value="1"/>
</dbReference>
<evidence type="ECO:0000256" key="10">
    <source>
        <dbReference type="ARBA" id="ARBA00034269"/>
    </source>
</evidence>
<accession>A0A1I2JDX4</accession>
<dbReference type="OrthoDB" id="9803416at2"/>
<evidence type="ECO:0000256" key="3">
    <source>
        <dbReference type="ARBA" id="ARBA00022448"/>
    </source>
</evidence>
<comment type="subcellular location">
    <subcellularLocation>
        <location evidence="1">Cell membrane</location>
        <topology evidence="1">Multi-pass membrane protein</topology>
    </subcellularLocation>
</comment>
<dbReference type="SUPFAM" id="SSF144083">
    <property type="entry name" value="Magnesium transport protein CorA, transmembrane region"/>
    <property type="match status" value="1"/>
</dbReference>
<dbReference type="Proteomes" id="UP000199771">
    <property type="component" value="Unassembled WGS sequence"/>
</dbReference>
<dbReference type="PANTHER" id="PTHR46494:SF1">
    <property type="entry name" value="CORA FAMILY METAL ION TRANSPORTER (EUROFUNG)"/>
    <property type="match status" value="1"/>
</dbReference>
<dbReference type="Pfam" id="PF01544">
    <property type="entry name" value="CorA"/>
    <property type="match status" value="1"/>
</dbReference>
<evidence type="ECO:0000313" key="14">
    <source>
        <dbReference type="Proteomes" id="UP000199771"/>
    </source>
</evidence>
<dbReference type="SUPFAM" id="SSF143865">
    <property type="entry name" value="CorA soluble domain-like"/>
    <property type="match status" value="1"/>
</dbReference>